<reference evidence="2 3" key="1">
    <citation type="submission" date="2019-08" db="EMBL/GenBank/DDBJ databases">
        <title>Bradyrhizobium hipponensis sp. nov., a rhizobium isolated from a Lupinus angustifolius root nodule in Tunisia.</title>
        <authorList>
            <person name="Off K."/>
            <person name="Rejili M."/>
            <person name="Mars M."/>
            <person name="Brachmann A."/>
            <person name="Marin M."/>
        </authorList>
    </citation>
    <scope>NUCLEOTIDE SEQUENCE [LARGE SCALE GENOMIC DNA]</scope>
    <source>
        <strain evidence="2 3">CTAW71</strain>
    </source>
</reference>
<dbReference type="AlphaFoldDB" id="A0A5D3K493"/>
<protein>
    <submittedName>
        <fullName evidence="2">Uncharacterized protein</fullName>
    </submittedName>
</protein>
<sequence length="68" mass="7674">MPARGLEPFPFRWNRNGALKSCFDAFSLREPVPTSLENALRNVLDNRREQRPSARDASRPASGCCRPS</sequence>
<feature type="compositionally biased region" description="Basic and acidic residues" evidence="1">
    <location>
        <begin position="44"/>
        <end position="58"/>
    </location>
</feature>
<organism evidence="2 3">
    <name type="scientific">Bradyrhizobium rifense</name>
    <dbReference type="NCBI Taxonomy" id="515499"/>
    <lineage>
        <taxon>Bacteria</taxon>
        <taxon>Pseudomonadati</taxon>
        <taxon>Pseudomonadota</taxon>
        <taxon>Alphaproteobacteria</taxon>
        <taxon>Hyphomicrobiales</taxon>
        <taxon>Nitrobacteraceae</taxon>
        <taxon>Bradyrhizobium</taxon>
    </lineage>
</organism>
<evidence type="ECO:0000256" key="1">
    <source>
        <dbReference type="SAM" id="MobiDB-lite"/>
    </source>
</evidence>
<dbReference type="Proteomes" id="UP000324758">
    <property type="component" value="Unassembled WGS sequence"/>
</dbReference>
<comment type="caution">
    <text evidence="2">The sequence shown here is derived from an EMBL/GenBank/DDBJ whole genome shotgun (WGS) entry which is preliminary data.</text>
</comment>
<evidence type="ECO:0000313" key="2">
    <source>
        <dbReference type="EMBL" id="TYL86218.1"/>
    </source>
</evidence>
<evidence type="ECO:0000313" key="3">
    <source>
        <dbReference type="Proteomes" id="UP000324758"/>
    </source>
</evidence>
<dbReference type="EMBL" id="VSSS01000080">
    <property type="protein sequence ID" value="TYL86218.1"/>
    <property type="molecule type" value="Genomic_DNA"/>
</dbReference>
<name>A0A5D3K493_9BRAD</name>
<dbReference type="OrthoDB" id="8164098at2"/>
<feature type="region of interest" description="Disordered" evidence="1">
    <location>
        <begin position="44"/>
        <end position="68"/>
    </location>
</feature>
<accession>A0A5D3K493</accession>
<keyword evidence="3" id="KW-1185">Reference proteome</keyword>
<gene>
    <name evidence="2" type="ORF">FXB40_42170</name>
</gene>
<proteinExistence type="predicted"/>